<dbReference type="AlphaFoldDB" id="A0A9X0R279"/>
<evidence type="ECO:0000313" key="2">
    <source>
        <dbReference type="Proteomes" id="UP000600101"/>
    </source>
</evidence>
<reference evidence="1" key="1">
    <citation type="submission" date="2020-08" db="EMBL/GenBank/DDBJ databases">
        <authorList>
            <person name="Hu Y."/>
            <person name="Nguyen S.V."/>
            <person name="Li F."/>
            <person name="Fanning S."/>
        </authorList>
    </citation>
    <scope>NUCLEOTIDE SEQUENCE</scope>
    <source>
        <strain evidence="1">SYSU D8009</strain>
    </source>
</reference>
<dbReference type="Gene3D" id="1.10.1660.10">
    <property type="match status" value="1"/>
</dbReference>
<gene>
    <name evidence="1" type="ORF">H7965_22515</name>
</gene>
<dbReference type="RefSeq" id="WP_186772830.1">
    <property type="nucleotide sequence ID" value="NZ_JACOMF010000041.1"/>
</dbReference>
<protein>
    <recommendedName>
        <fullName evidence="3">MerR family transcriptional regulator</fullName>
    </recommendedName>
</protein>
<sequence length="114" mass="12703">MLESREFLLRARLDAASLESWIEAGWLLPQEAGPERKFTELDLARARLIHEMREAMGVNDEGVAIALDLLDQVHGLRHALRRLSAALQAAPEPVRRDLLARLRDGADEEPSTAG</sequence>
<accession>A0A9X0R279</accession>
<name>A0A9X0R279_9PROT</name>
<keyword evidence="2" id="KW-1185">Reference proteome</keyword>
<proteinExistence type="predicted"/>
<dbReference type="EMBL" id="JACOMF010000041">
    <property type="protein sequence ID" value="MBC4018075.1"/>
    <property type="molecule type" value="Genomic_DNA"/>
</dbReference>
<evidence type="ECO:0008006" key="3">
    <source>
        <dbReference type="Google" id="ProtNLM"/>
    </source>
</evidence>
<dbReference type="Proteomes" id="UP000600101">
    <property type="component" value="Unassembled WGS sequence"/>
</dbReference>
<dbReference type="Pfam" id="PF13591">
    <property type="entry name" value="MerR_2"/>
    <property type="match status" value="1"/>
</dbReference>
<organism evidence="1 2">
    <name type="scientific">Siccirubricoccus deserti</name>
    <dbReference type="NCBI Taxonomy" id="2013562"/>
    <lineage>
        <taxon>Bacteria</taxon>
        <taxon>Pseudomonadati</taxon>
        <taxon>Pseudomonadota</taxon>
        <taxon>Alphaproteobacteria</taxon>
        <taxon>Acetobacterales</taxon>
        <taxon>Roseomonadaceae</taxon>
        <taxon>Siccirubricoccus</taxon>
    </lineage>
</organism>
<evidence type="ECO:0000313" key="1">
    <source>
        <dbReference type="EMBL" id="MBC4018075.1"/>
    </source>
</evidence>
<comment type="caution">
    <text evidence="1">The sequence shown here is derived from an EMBL/GenBank/DDBJ whole genome shotgun (WGS) entry which is preliminary data.</text>
</comment>